<sequence length="79" mass="8829">NPQVLLVYSSVQIIIRHHGYSHALWARCCGCPKCKTMLDRDINGVRNILLRYLTKNESGLADVGAYSLTGLVLPNLDFI</sequence>
<gene>
    <name evidence="1" type="ORF">RPERSI_LOCUS483</name>
</gene>
<comment type="caution">
    <text evidence="1">The sequence shown here is derived from an EMBL/GenBank/DDBJ whole genome shotgun (WGS) entry which is preliminary data.</text>
</comment>
<evidence type="ECO:0000313" key="2">
    <source>
        <dbReference type="Proteomes" id="UP000789920"/>
    </source>
</evidence>
<proteinExistence type="predicted"/>
<accession>A0ACA9KEB6</accession>
<keyword evidence="2" id="KW-1185">Reference proteome</keyword>
<dbReference type="Proteomes" id="UP000789920">
    <property type="component" value="Unassembled WGS sequence"/>
</dbReference>
<organism evidence="1 2">
    <name type="scientific">Racocetra persica</name>
    <dbReference type="NCBI Taxonomy" id="160502"/>
    <lineage>
        <taxon>Eukaryota</taxon>
        <taxon>Fungi</taxon>
        <taxon>Fungi incertae sedis</taxon>
        <taxon>Mucoromycota</taxon>
        <taxon>Glomeromycotina</taxon>
        <taxon>Glomeromycetes</taxon>
        <taxon>Diversisporales</taxon>
        <taxon>Gigasporaceae</taxon>
        <taxon>Racocetra</taxon>
    </lineage>
</organism>
<evidence type="ECO:0000313" key="1">
    <source>
        <dbReference type="EMBL" id="CAG8468813.1"/>
    </source>
</evidence>
<reference evidence="1" key="1">
    <citation type="submission" date="2021-06" db="EMBL/GenBank/DDBJ databases">
        <authorList>
            <person name="Kallberg Y."/>
            <person name="Tangrot J."/>
            <person name="Rosling A."/>
        </authorList>
    </citation>
    <scope>NUCLEOTIDE SEQUENCE</scope>
    <source>
        <strain evidence="1">MA461A</strain>
    </source>
</reference>
<dbReference type="EMBL" id="CAJVQC010000383">
    <property type="protein sequence ID" value="CAG8468813.1"/>
    <property type="molecule type" value="Genomic_DNA"/>
</dbReference>
<feature type="non-terminal residue" evidence="1">
    <location>
        <position position="1"/>
    </location>
</feature>
<name>A0ACA9KEB6_9GLOM</name>
<protein>
    <submittedName>
        <fullName evidence="1">35011_t:CDS:1</fullName>
    </submittedName>
</protein>